<keyword evidence="4 7" id="KW-0812">Transmembrane</keyword>
<dbReference type="PROSITE" id="PS50928">
    <property type="entry name" value="ABC_TM1"/>
    <property type="match status" value="1"/>
</dbReference>
<reference evidence="9 10" key="1">
    <citation type="submission" date="2020-05" db="EMBL/GenBank/DDBJ databases">
        <title>Aquincola sp. isolate from soil.</title>
        <authorList>
            <person name="Han J."/>
            <person name="Kim D.-U."/>
        </authorList>
    </citation>
    <scope>NUCLEOTIDE SEQUENCE [LARGE SCALE GENOMIC DNA]</scope>
    <source>
        <strain evidence="9 10">S2</strain>
    </source>
</reference>
<dbReference type="EMBL" id="JABRWJ010000022">
    <property type="protein sequence ID" value="NRF72304.1"/>
    <property type="molecule type" value="Genomic_DNA"/>
</dbReference>
<dbReference type="Proteomes" id="UP000737171">
    <property type="component" value="Unassembled WGS sequence"/>
</dbReference>
<evidence type="ECO:0000256" key="3">
    <source>
        <dbReference type="ARBA" id="ARBA00022475"/>
    </source>
</evidence>
<feature type="transmembrane region" description="Helical" evidence="7">
    <location>
        <begin position="214"/>
        <end position="232"/>
    </location>
</feature>
<evidence type="ECO:0000313" key="9">
    <source>
        <dbReference type="EMBL" id="NRF72304.1"/>
    </source>
</evidence>
<evidence type="ECO:0000256" key="4">
    <source>
        <dbReference type="ARBA" id="ARBA00022692"/>
    </source>
</evidence>
<comment type="similarity">
    <text evidence="7">Belongs to the binding-protein-dependent transport system permease family.</text>
</comment>
<dbReference type="Gene3D" id="1.10.3720.10">
    <property type="entry name" value="MetI-like"/>
    <property type="match status" value="1"/>
</dbReference>
<dbReference type="InterPro" id="IPR035906">
    <property type="entry name" value="MetI-like_sf"/>
</dbReference>
<feature type="transmembrane region" description="Helical" evidence="7">
    <location>
        <begin position="386"/>
        <end position="406"/>
    </location>
</feature>
<sequence>MNAPSERGLINSVSTKLRLEHVRHFSGLSAPHYLAVFERLAGAQRSRVKLSWAALLGGPYWAAARGLWGLFWLSLVLDTVGACWAFSEWRSTAPAEGILVLAFGRLLVGFAGNWAYWQAFCTWRVGSKSSHRFDAWRLLLAAGMALPAFALIVLQTAGYPLPELVRSFPVARTISIATQNGINQTVHWLTVSCGPFFDAITLAVRGVLDAIERVLLAMPWPAQVLVLLLLAWRAGGVRALLFAAGILAYLGLFGFWEKAISTMSLVAAAVLICVLFGVPLGILCAKYRMLNRIANPVMDFMQTMPSFVYLLPAIAFFSIGKPPAVLATVVFAMPPVIKLTALGIQGVPRDVKEAMLAFGASPLQLLVKAELPMAIDSIMTGINQSIMMSLSMVVISALIGAGGLGFDVLSALQQMENGAGLLAGLAIVLCAMLLDRLVQGRNGAGDKHKGKE</sequence>
<keyword evidence="10" id="KW-1185">Reference proteome</keyword>
<dbReference type="SUPFAM" id="SSF161098">
    <property type="entry name" value="MetI-like"/>
    <property type="match status" value="1"/>
</dbReference>
<evidence type="ECO:0000256" key="6">
    <source>
        <dbReference type="ARBA" id="ARBA00023136"/>
    </source>
</evidence>
<dbReference type="Pfam" id="PF00528">
    <property type="entry name" value="BPD_transp_1"/>
    <property type="match status" value="1"/>
</dbReference>
<organism evidence="9 10">
    <name type="scientific">Pseudaquabacterium terrae</name>
    <dbReference type="NCBI Taxonomy" id="2732868"/>
    <lineage>
        <taxon>Bacteria</taxon>
        <taxon>Pseudomonadati</taxon>
        <taxon>Pseudomonadota</taxon>
        <taxon>Betaproteobacteria</taxon>
        <taxon>Burkholderiales</taxon>
        <taxon>Sphaerotilaceae</taxon>
        <taxon>Pseudaquabacterium</taxon>
    </lineage>
</organism>
<dbReference type="RefSeq" id="WP_173135270.1">
    <property type="nucleotide sequence ID" value="NZ_JABRWJ010000022.1"/>
</dbReference>
<gene>
    <name evidence="9" type="ORF">HLB44_35535</name>
</gene>
<dbReference type="PANTHER" id="PTHR47737:SF1">
    <property type="entry name" value="GLYCINE BETAINE_PROLINE BETAINE TRANSPORT SYSTEM PERMEASE PROTEIN PROW"/>
    <property type="match status" value="1"/>
</dbReference>
<keyword evidence="3" id="KW-1003">Cell membrane</keyword>
<keyword evidence="2 7" id="KW-0813">Transport</keyword>
<comment type="caution">
    <text evidence="9">The sequence shown here is derived from an EMBL/GenBank/DDBJ whole genome shotgun (WGS) entry which is preliminary data.</text>
</comment>
<evidence type="ECO:0000259" key="8">
    <source>
        <dbReference type="PROSITE" id="PS50928"/>
    </source>
</evidence>
<accession>A0ABX2EU95</accession>
<feature type="transmembrane region" description="Helical" evidence="7">
    <location>
        <begin position="138"/>
        <end position="159"/>
    </location>
</feature>
<evidence type="ECO:0000313" key="10">
    <source>
        <dbReference type="Proteomes" id="UP000737171"/>
    </source>
</evidence>
<dbReference type="PANTHER" id="PTHR47737">
    <property type="entry name" value="GLYCINE BETAINE/PROLINE BETAINE TRANSPORT SYSTEM PERMEASE PROTEIN PROW"/>
    <property type="match status" value="1"/>
</dbReference>
<dbReference type="InterPro" id="IPR000515">
    <property type="entry name" value="MetI-like"/>
</dbReference>
<feature type="domain" description="ABC transmembrane type-1" evidence="8">
    <location>
        <begin position="259"/>
        <end position="438"/>
    </location>
</feature>
<keyword evidence="6 7" id="KW-0472">Membrane</keyword>
<feature type="transmembrane region" description="Helical" evidence="7">
    <location>
        <begin position="418"/>
        <end position="438"/>
    </location>
</feature>
<feature type="transmembrane region" description="Helical" evidence="7">
    <location>
        <begin position="97"/>
        <end position="117"/>
    </location>
</feature>
<evidence type="ECO:0000256" key="7">
    <source>
        <dbReference type="RuleBase" id="RU363032"/>
    </source>
</evidence>
<evidence type="ECO:0000256" key="1">
    <source>
        <dbReference type="ARBA" id="ARBA00004651"/>
    </source>
</evidence>
<feature type="transmembrane region" description="Helical" evidence="7">
    <location>
        <begin position="239"/>
        <end position="256"/>
    </location>
</feature>
<keyword evidence="5 7" id="KW-1133">Transmembrane helix</keyword>
<proteinExistence type="inferred from homology"/>
<evidence type="ECO:0000256" key="5">
    <source>
        <dbReference type="ARBA" id="ARBA00022989"/>
    </source>
</evidence>
<protein>
    <submittedName>
        <fullName evidence="9">ABC transporter permease subunit</fullName>
    </submittedName>
</protein>
<feature type="transmembrane region" description="Helical" evidence="7">
    <location>
        <begin position="297"/>
        <end position="319"/>
    </location>
</feature>
<evidence type="ECO:0000256" key="2">
    <source>
        <dbReference type="ARBA" id="ARBA00022448"/>
    </source>
</evidence>
<dbReference type="CDD" id="cd06261">
    <property type="entry name" value="TM_PBP2"/>
    <property type="match status" value="1"/>
</dbReference>
<comment type="subcellular location">
    <subcellularLocation>
        <location evidence="1 7">Cell membrane</location>
        <topology evidence="1 7">Multi-pass membrane protein</topology>
    </subcellularLocation>
</comment>
<feature type="transmembrane region" description="Helical" evidence="7">
    <location>
        <begin position="52"/>
        <end position="77"/>
    </location>
</feature>
<name>A0ABX2EU95_9BURK</name>
<feature type="transmembrane region" description="Helical" evidence="7">
    <location>
        <begin position="262"/>
        <end position="285"/>
    </location>
</feature>